<evidence type="ECO:0000259" key="1">
    <source>
        <dbReference type="PROSITE" id="PS50290"/>
    </source>
</evidence>
<name>A0A915ILI9_ROMCU</name>
<organism evidence="2 3">
    <name type="scientific">Romanomermis culicivorax</name>
    <name type="common">Nematode worm</name>
    <dbReference type="NCBI Taxonomy" id="13658"/>
    <lineage>
        <taxon>Eukaryota</taxon>
        <taxon>Metazoa</taxon>
        <taxon>Ecdysozoa</taxon>
        <taxon>Nematoda</taxon>
        <taxon>Enoplea</taxon>
        <taxon>Dorylaimia</taxon>
        <taxon>Mermithida</taxon>
        <taxon>Mermithoidea</taxon>
        <taxon>Mermithidae</taxon>
        <taxon>Romanomermis</taxon>
    </lineage>
</organism>
<dbReference type="PROSITE" id="PS50290">
    <property type="entry name" value="PI3_4_KINASE_3"/>
    <property type="match status" value="1"/>
</dbReference>
<dbReference type="InterPro" id="IPR000403">
    <property type="entry name" value="PI3/4_kinase_cat_dom"/>
</dbReference>
<evidence type="ECO:0000313" key="2">
    <source>
        <dbReference type="Proteomes" id="UP000887565"/>
    </source>
</evidence>
<dbReference type="InterPro" id="IPR011009">
    <property type="entry name" value="Kinase-like_dom_sf"/>
</dbReference>
<protein>
    <submittedName>
        <fullName evidence="3">PI3K/PI4K catalytic domain-containing protein</fullName>
    </submittedName>
</protein>
<feature type="domain" description="PI3K/PI4K catalytic" evidence="1">
    <location>
        <begin position="163"/>
        <end position="482"/>
    </location>
</feature>
<dbReference type="GO" id="GO:0005634">
    <property type="term" value="C:nucleus"/>
    <property type="evidence" value="ECO:0007669"/>
    <property type="project" value="TreeGrafter"/>
</dbReference>
<dbReference type="PANTHER" id="PTHR11139">
    <property type="entry name" value="ATAXIA TELANGIECTASIA MUTATED ATM -RELATED"/>
    <property type="match status" value="1"/>
</dbReference>
<evidence type="ECO:0000313" key="3">
    <source>
        <dbReference type="WBParaSite" id="nRc.2.0.1.t14739-RA"/>
    </source>
</evidence>
<sequence>MYCISLFKFLLSNLQSRHWAVTSLTSLRHILDESFNVAFVNRNENQLATVPTHVKQKLKNLHLALTDAADDREASSIAAEFDKEFDLDNFSTPRLIQPFAAKLIRWIKSFEMRVSSLSKNDCLVDVSQYLSSFQSRSVVCDMPTEIFSAKQPLHFRLKIFKYLPDVQSVSRGSWSCRRIFIRALNGKKYAFLIVPLGDAGPCLIHQLSRFVQLLHACNSIMSRNKECASRLLKFEVPSFVPISSNAILLSDDGCCLTFLDVLKEILKDQNMNPDDVIMRYFDKLTVHQSRTGRITDQNLKDIFKDILHTVVSKNSLSNYFGRLYPNAESYFTIRRQIGLNVGLINLAGHCFNLTPLKPNVLMFDKDHGSVSTTFVRFSLNETKPDSSEHEICAFRVTPCLAEFLGLSLCGHMIPAMLAAARALSQSYLHHYLRLLIFNDHHDFASICKQENIESSVSDPVNVAENAVDAFINRLQGLSQLDNAENMPLLEAVSNYQNHDYLCKMDPAWHPWF</sequence>
<proteinExistence type="predicted"/>
<keyword evidence="2" id="KW-1185">Reference proteome</keyword>
<dbReference type="AlphaFoldDB" id="A0A915ILI9"/>
<dbReference type="GO" id="GO:0035267">
    <property type="term" value="C:NuA4 histone acetyltransferase complex"/>
    <property type="evidence" value="ECO:0007669"/>
    <property type="project" value="TreeGrafter"/>
</dbReference>
<dbReference type="GO" id="GO:0000124">
    <property type="term" value="C:SAGA complex"/>
    <property type="evidence" value="ECO:0007669"/>
    <property type="project" value="TreeGrafter"/>
</dbReference>
<dbReference type="GO" id="GO:0006281">
    <property type="term" value="P:DNA repair"/>
    <property type="evidence" value="ECO:0007669"/>
    <property type="project" value="TreeGrafter"/>
</dbReference>
<dbReference type="Proteomes" id="UP000887565">
    <property type="component" value="Unplaced"/>
</dbReference>
<dbReference type="GO" id="GO:0006355">
    <property type="term" value="P:regulation of DNA-templated transcription"/>
    <property type="evidence" value="ECO:0007669"/>
    <property type="project" value="TreeGrafter"/>
</dbReference>
<dbReference type="OMA" id="EASNCGR"/>
<accession>A0A915ILI9</accession>
<dbReference type="InterPro" id="IPR050517">
    <property type="entry name" value="DDR_Repair_Kinase"/>
</dbReference>
<reference evidence="3" key="1">
    <citation type="submission" date="2022-11" db="UniProtKB">
        <authorList>
            <consortium name="WormBaseParasite"/>
        </authorList>
    </citation>
    <scope>IDENTIFICATION</scope>
</reference>
<dbReference type="PANTHER" id="PTHR11139:SF1">
    <property type="entry name" value="TRANSFORMATION_TRANSCRIPTION DOMAIN-ASSOCIATED PROTEIN"/>
    <property type="match status" value="1"/>
</dbReference>
<dbReference type="WBParaSite" id="nRc.2.0.1.t14739-RA">
    <property type="protein sequence ID" value="nRc.2.0.1.t14739-RA"/>
    <property type="gene ID" value="nRc.2.0.1.g14739"/>
</dbReference>
<dbReference type="SUPFAM" id="SSF56112">
    <property type="entry name" value="Protein kinase-like (PK-like)"/>
    <property type="match status" value="1"/>
</dbReference>